<organism evidence="5 6">
    <name type="scientific">Mythimna separata</name>
    <name type="common">Oriental armyworm</name>
    <name type="synonym">Pseudaletia separata</name>
    <dbReference type="NCBI Taxonomy" id="271217"/>
    <lineage>
        <taxon>Eukaryota</taxon>
        <taxon>Metazoa</taxon>
        <taxon>Ecdysozoa</taxon>
        <taxon>Arthropoda</taxon>
        <taxon>Hexapoda</taxon>
        <taxon>Insecta</taxon>
        <taxon>Pterygota</taxon>
        <taxon>Neoptera</taxon>
        <taxon>Endopterygota</taxon>
        <taxon>Lepidoptera</taxon>
        <taxon>Glossata</taxon>
        <taxon>Ditrysia</taxon>
        <taxon>Noctuoidea</taxon>
        <taxon>Noctuidae</taxon>
        <taxon>Noctuinae</taxon>
        <taxon>Hadenini</taxon>
        <taxon>Mythimna</taxon>
    </lineage>
</organism>
<dbReference type="SMART" id="SM00595">
    <property type="entry name" value="MADF"/>
    <property type="match status" value="1"/>
</dbReference>
<accession>A0AAD7YDH4</accession>
<dbReference type="AlphaFoldDB" id="A0AAD7YDH4"/>
<dbReference type="PROSITE" id="PS51029">
    <property type="entry name" value="MADF"/>
    <property type="match status" value="1"/>
</dbReference>
<sequence length="235" mass="28040">MINTEQLIHEVKKRDILWNATSKRYLDKTAKRKSWEQIARVFNHDYDTFTSAEKDETVEAFMRKWRNIRDYYIKEKKRNTRSKSGVKKKKKYNNYDLLSFLDPVIKQKRSTALRRARDDFSSDDDEMVEEYLELPHSDDMSFEQYNCTNSNESFSTNNSRNIKEEKEEPMSSKPMSFETHVMTSADMSQEEDKVRANKNFLLSLLPDVSSLNERQNMRFRLGVLNLLNDIKFQPK</sequence>
<name>A0AAD7YDH4_MYTSE</name>
<feature type="region of interest" description="Disordered" evidence="2">
    <location>
        <begin position="149"/>
        <end position="174"/>
    </location>
</feature>
<comment type="subcellular location">
    <subcellularLocation>
        <location evidence="1">Nucleus</location>
    </subcellularLocation>
</comment>
<dbReference type="EMBL" id="JARGEI010000021">
    <property type="protein sequence ID" value="KAJ8712065.1"/>
    <property type="molecule type" value="Genomic_DNA"/>
</dbReference>
<feature type="domain" description="MADF" evidence="3">
    <location>
        <begin position="6"/>
        <end position="106"/>
    </location>
</feature>
<dbReference type="GO" id="GO:0005667">
    <property type="term" value="C:transcription regulator complex"/>
    <property type="evidence" value="ECO:0007669"/>
    <property type="project" value="TreeGrafter"/>
</dbReference>
<evidence type="ECO:0000313" key="5">
    <source>
        <dbReference type="EMBL" id="KAJ8712065.1"/>
    </source>
</evidence>
<keyword evidence="1" id="KW-0539">Nucleus</keyword>
<dbReference type="GO" id="GO:0005634">
    <property type="term" value="C:nucleus"/>
    <property type="evidence" value="ECO:0007669"/>
    <property type="project" value="UniProtKB-SubCell"/>
</dbReference>
<evidence type="ECO:0000256" key="2">
    <source>
        <dbReference type="SAM" id="MobiDB-lite"/>
    </source>
</evidence>
<dbReference type="InterPro" id="IPR039353">
    <property type="entry name" value="TF_Adf1"/>
</dbReference>
<gene>
    <name evidence="5" type="ORF">PYW07_004907</name>
</gene>
<evidence type="ECO:0000256" key="1">
    <source>
        <dbReference type="PROSITE-ProRule" id="PRU00371"/>
    </source>
</evidence>
<dbReference type="InterPro" id="IPR004210">
    <property type="entry name" value="BESS_motif"/>
</dbReference>
<dbReference type="InterPro" id="IPR006578">
    <property type="entry name" value="MADF-dom"/>
</dbReference>
<keyword evidence="6" id="KW-1185">Reference proteome</keyword>
<dbReference type="PANTHER" id="PTHR12243:SF67">
    <property type="entry name" value="COREPRESSOR OF PANGOLIN, ISOFORM A-RELATED"/>
    <property type="match status" value="1"/>
</dbReference>
<dbReference type="GO" id="GO:0006357">
    <property type="term" value="P:regulation of transcription by RNA polymerase II"/>
    <property type="evidence" value="ECO:0007669"/>
    <property type="project" value="TreeGrafter"/>
</dbReference>
<dbReference type="Pfam" id="PF10545">
    <property type="entry name" value="MADF_DNA_bdg"/>
    <property type="match status" value="1"/>
</dbReference>
<comment type="caution">
    <text evidence="5">The sequence shown here is derived from an EMBL/GenBank/DDBJ whole genome shotgun (WGS) entry which is preliminary data.</text>
</comment>
<reference evidence="5" key="1">
    <citation type="submission" date="2023-03" db="EMBL/GenBank/DDBJ databases">
        <title>Chromosome-level genomes of two armyworms, Mythimna separata and Mythimna loreyi, provide insights into the biosynthesis and reception of sex pheromones.</title>
        <authorList>
            <person name="Zhao H."/>
        </authorList>
    </citation>
    <scope>NUCLEOTIDE SEQUENCE</scope>
    <source>
        <strain evidence="5">BeijingLab</strain>
        <tissue evidence="5">Pupa</tissue>
    </source>
</reference>
<evidence type="ECO:0000259" key="4">
    <source>
        <dbReference type="PROSITE" id="PS51031"/>
    </source>
</evidence>
<feature type="compositionally biased region" description="Basic and acidic residues" evidence="2">
    <location>
        <begin position="161"/>
        <end position="170"/>
    </location>
</feature>
<dbReference type="Proteomes" id="UP001231518">
    <property type="component" value="Chromosome 17"/>
</dbReference>
<evidence type="ECO:0000259" key="3">
    <source>
        <dbReference type="PROSITE" id="PS51029"/>
    </source>
</evidence>
<feature type="domain" description="BESS" evidence="4">
    <location>
        <begin position="194"/>
        <end position="233"/>
    </location>
</feature>
<dbReference type="PANTHER" id="PTHR12243">
    <property type="entry name" value="MADF DOMAIN TRANSCRIPTION FACTOR"/>
    <property type="match status" value="1"/>
</dbReference>
<protein>
    <recommendedName>
        <fullName evidence="7">MADF domain-containing protein</fullName>
    </recommendedName>
</protein>
<dbReference type="GO" id="GO:0003677">
    <property type="term" value="F:DNA binding"/>
    <property type="evidence" value="ECO:0007669"/>
    <property type="project" value="InterPro"/>
</dbReference>
<feature type="compositionally biased region" description="Low complexity" evidence="2">
    <location>
        <begin position="149"/>
        <end position="160"/>
    </location>
</feature>
<evidence type="ECO:0008006" key="7">
    <source>
        <dbReference type="Google" id="ProtNLM"/>
    </source>
</evidence>
<proteinExistence type="predicted"/>
<dbReference type="Pfam" id="PF02944">
    <property type="entry name" value="BESS"/>
    <property type="match status" value="1"/>
</dbReference>
<evidence type="ECO:0000313" key="6">
    <source>
        <dbReference type="Proteomes" id="UP001231518"/>
    </source>
</evidence>
<dbReference type="PROSITE" id="PS51031">
    <property type="entry name" value="BESS"/>
    <property type="match status" value="1"/>
</dbReference>